<accession>A0A8B6D681</accession>
<gene>
    <name evidence="1" type="ORF">MGAL_10B036338</name>
</gene>
<protein>
    <submittedName>
        <fullName evidence="1">Uncharacterized protein</fullName>
    </submittedName>
</protein>
<sequence length="205" mass="24045">MACTCSEQGMSEENEDIPSELAGLICSDYRGIKITNNFPAKNSRKIMKRLLQLKPRLFQYEPYAEEIKLKAWVHFVNLSPVYEEGYGNFFDPVTKQFDPDFYSPTTIEKPHILARDLIWNVFNIGELYVAWKNGQKGKKYLELDHDILLATAKAVMKEFSIDKDQWKKKCLPFLNHSINDFFMRKIKKPYFCGFLENQSCMFINI</sequence>
<proteinExistence type="predicted"/>
<dbReference type="OrthoDB" id="10465001at2759"/>
<keyword evidence="2" id="KW-1185">Reference proteome</keyword>
<dbReference type="Proteomes" id="UP000596742">
    <property type="component" value="Unassembled WGS sequence"/>
</dbReference>
<reference evidence="1" key="1">
    <citation type="submission" date="2018-11" db="EMBL/GenBank/DDBJ databases">
        <authorList>
            <person name="Alioto T."/>
            <person name="Alioto T."/>
        </authorList>
    </citation>
    <scope>NUCLEOTIDE SEQUENCE</scope>
</reference>
<comment type="caution">
    <text evidence="1">The sequence shown here is derived from an EMBL/GenBank/DDBJ whole genome shotgun (WGS) entry which is preliminary data.</text>
</comment>
<dbReference type="EMBL" id="UYJE01002913">
    <property type="protein sequence ID" value="VDI14829.1"/>
    <property type="molecule type" value="Genomic_DNA"/>
</dbReference>
<evidence type="ECO:0000313" key="1">
    <source>
        <dbReference type="EMBL" id="VDI14829.1"/>
    </source>
</evidence>
<evidence type="ECO:0000313" key="2">
    <source>
        <dbReference type="Proteomes" id="UP000596742"/>
    </source>
</evidence>
<organism evidence="1 2">
    <name type="scientific">Mytilus galloprovincialis</name>
    <name type="common">Mediterranean mussel</name>
    <dbReference type="NCBI Taxonomy" id="29158"/>
    <lineage>
        <taxon>Eukaryota</taxon>
        <taxon>Metazoa</taxon>
        <taxon>Spiralia</taxon>
        <taxon>Lophotrochozoa</taxon>
        <taxon>Mollusca</taxon>
        <taxon>Bivalvia</taxon>
        <taxon>Autobranchia</taxon>
        <taxon>Pteriomorphia</taxon>
        <taxon>Mytilida</taxon>
        <taxon>Mytiloidea</taxon>
        <taxon>Mytilidae</taxon>
        <taxon>Mytilinae</taxon>
        <taxon>Mytilus</taxon>
    </lineage>
</organism>
<name>A0A8B6D681_MYTGA</name>
<dbReference type="AlphaFoldDB" id="A0A8B6D681"/>